<organism evidence="1">
    <name type="scientific">marine sediment metagenome</name>
    <dbReference type="NCBI Taxonomy" id="412755"/>
    <lineage>
        <taxon>unclassified sequences</taxon>
        <taxon>metagenomes</taxon>
        <taxon>ecological metagenomes</taxon>
    </lineage>
</organism>
<name>X0WX20_9ZZZZ</name>
<dbReference type="EMBL" id="BARS01041737">
    <property type="protein sequence ID" value="GAG35489.1"/>
    <property type="molecule type" value="Genomic_DNA"/>
</dbReference>
<protein>
    <submittedName>
        <fullName evidence="1">Uncharacterized protein</fullName>
    </submittedName>
</protein>
<accession>X0WX20</accession>
<comment type="caution">
    <text evidence="1">The sequence shown here is derived from an EMBL/GenBank/DDBJ whole genome shotgun (WGS) entry which is preliminary data.</text>
</comment>
<feature type="non-terminal residue" evidence="1">
    <location>
        <position position="1"/>
    </location>
</feature>
<dbReference type="AlphaFoldDB" id="X0WX20"/>
<sequence>VNFWTGGYKRSATQAFNCDNCKVPLSTLFFNKADFNAQEAFANNTAETPTNPLLQTSILGPRVKYEESGAVLGMDVQHCFNDFWRMGFRAVLPARKMRIRRCKSEGNGDSDLGGQTVGEFVGERTETVNGATVKSFAYRLDFLSRLPYTCKDCPQQQVPLVNYADTNFPPNDPITISGEDITEQQNTPVSALKSANGSIPEQTWAITQEQADALPVVNAVGDNVNSRGRFDSQVEYTPLGTNVQNQSMLFIV</sequence>
<reference evidence="1" key="1">
    <citation type="journal article" date="2014" name="Front. Microbiol.">
        <title>High frequency of phylogenetically diverse reductive dehalogenase-homologous genes in deep subseafloor sedimentary metagenomes.</title>
        <authorList>
            <person name="Kawai M."/>
            <person name="Futagami T."/>
            <person name="Toyoda A."/>
            <person name="Takaki Y."/>
            <person name="Nishi S."/>
            <person name="Hori S."/>
            <person name="Arai W."/>
            <person name="Tsubouchi T."/>
            <person name="Morono Y."/>
            <person name="Uchiyama I."/>
            <person name="Ito T."/>
            <person name="Fujiyama A."/>
            <person name="Inagaki F."/>
            <person name="Takami H."/>
        </authorList>
    </citation>
    <scope>NUCLEOTIDE SEQUENCE</scope>
    <source>
        <strain evidence="1">Expedition CK06-06</strain>
    </source>
</reference>
<evidence type="ECO:0000313" key="1">
    <source>
        <dbReference type="EMBL" id="GAG35489.1"/>
    </source>
</evidence>
<proteinExistence type="predicted"/>
<feature type="non-terminal residue" evidence="1">
    <location>
        <position position="252"/>
    </location>
</feature>
<gene>
    <name evidence="1" type="ORF">S01H1_63427</name>
</gene>